<feature type="compositionally biased region" description="Basic and acidic residues" evidence="1">
    <location>
        <begin position="173"/>
        <end position="189"/>
    </location>
</feature>
<comment type="caution">
    <text evidence="2">The sequence shown here is derived from an EMBL/GenBank/DDBJ whole genome shotgun (WGS) entry which is preliminary data.</text>
</comment>
<dbReference type="Proteomes" id="UP000281406">
    <property type="component" value="Unassembled WGS sequence"/>
</dbReference>
<evidence type="ECO:0000256" key="1">
    <source>
        <dbReference type="SAM" id="MobiDB-lite"/>
    </source>
</evidence>
<sequence length="231" mass="25618">MSPTRSPASTGPTKLKFPGGLMTNLDDVDQSLRQSLKRLAPIPPTSNQAPPPFSKNTAPNATQSQGGLSSFQPPPPPLHVEDKYHVGSSNYPRSPSLSEQESRFGDNGYRQRGGFHSTIPSELSRPSSPKVDCNLMVSIVNIFISMEVFEHAGDHWRQVEHSHTGDKKHRGKETRNTEGRRRETQREGDTLETGYTRKSFRDPYSLQIDTGYGSNEGEGTLLQFIGVDLRV</sequence>
<accession>A0A3N0ZAX3</accession>
<gene>
    <name evidence="2" type="ORF">DPX16_20770</name>
</gene>
<name>A0A3N0ZAX3_ANAGA</name>
<feature type="compositionally biased region" description="Polar residues" evidence="1">
    <location>
        <begin position="87"/>
        <end position="99"/>
    </location>
</feature>
<dbReference type="AlphaFoldDB" id="A0A3N0ZAX3"/>
<evidence type="ECO:0000313" key="3">
    <source>
        <dbReference type="Proteomes" id="UP000281406"/>
    </source>
</evidence>
<organism evidence="2 3">
    <name type="scientific">Anabarilius grahami</name>
    <name type="common">Kanglang fish</name>
    <name type="synonym">Barilius grahami</name>
    <dbReference type="NCBI Taxonomy" id="495550"/>
    <lineage>
        <taxon>Eukaryota</taxon>
        <taxon>Metazoa</taxon>
        <taxon>Chordata</taxon>
        <taxon>Craniata</taxon>
        <taxon>Vertebrata</taxon>
        <taxon>Euteleostomi</taxon>
        <taxon>Actinopterygii</taxon>
        <taxon>Neopterygii</taxon>
        <taxon>Teleostei</taxon>
        <taxon>Ostariophysi</taxon>
        <taxon>Cypriniformes</taxon>
        <taxon>Xenocyprididae</taxon>
        <taxon>Xenocypridinae</taxon>
        <taxon>Xenocypridinae incertae sedis</taxon>
        <taxon>Anabarilius</taxon>
    </lineage>
</organism>
<reference evidence="2 3" key="1">
    <citation type="submission" date="2018-10" db="EMBL/GenBank/DDBJ databases">
        <title>Genome assembly for a Yunnan-Guizhou Plateau 3E fish, Anabarilius grahami (Regan), and its evolutionary and genetic applications.</title>
        <authorList>
            <person name="Jiang W."/>
        </authorList>
    </citation>
    <scope>NUCLEOTIDE SEQUENCE [LARGE SCALE GENOMIC DNA]</scope>
    <source>
        <strain evidence="2">AG-KIZ</strain>
        <tissue evidence="2">Muscle</tissue>
    </source>
</reference>
<feature type="region of interest" description="Disordered" evidence="1">
    <location>
        <begin position="158"/>
        <end position="196"/>
    </location>
</feature>
<protein>
    <submittedName>
        <fullName evidence="2">Uncharacterized protein</fullName>
    </submittedName>
</protein>
<dbReference type="OrthoDB" id="8960649at2759"/>
<feature type="compositionally biased region" description="Polar residues" evidence="1">
    <location>
        <begin position="118"/>
        <end position="127"/>
    </location>
</feature>
<feature type="compositionally biased region" description="Polar residues" evidence="1">
    <location>
        <begin position="54"/>
        <end position="71"/>
    </location>
</feature>
<feature type="compositionally biased region" description="Pro residues" evidence="1">
    <location>
        <begin position="41"/>
        <end position="53"/>
    </location>
</feature>
<dbReference type="EMBL" id="RJVU01000282">
    <property type="protein sequence ID" value="ROL55394.1"/>
    <property type="molecule type" value="Genomic_DNA"/>
</dbReference>
<feature type="region of interest" description="Disordered" evidence="1">
    <location>
        <begin position="1"/>
        <end position="130"/>
    </location>
</feature>
<evidence type="ECO:0000313" key="2">
    <source>
        <dbReference type="EMBL" id="ROL55394.1"/>
    </source>
</evidence>
<proteinExistence type="predicted"/>
<keyword evidence="3" id="KW-1185">Reference proteome</keyword>
<feature type="compositionally biased region" description="Polar residues" evidence="1">
    <location>
        <begin position="1"/>
        <end position="12"/>
    </location>
</feature>